<dbReference type="PANTHER" id="PTHR23150:SF36">
    <property type="entry name" value="HERCYNINE OXYGENASE"/>
    <property type="match status" value="1"/>
</dbReference>
<dbReference type="GO" id="GO:0052699">
    <property type="term" value="P:ergothioneine biosynthetic process"/>
    <property type="evidence" value="ECO:0007669"/>
    <property type="project" value="InterPro"/>
</dbReference>
<dbReference type="InterPro" id="IPR051043">
    <property type="entry name" value="Sulfatase_Mod_Factor_Kinase"/>
</dbReference>
<dbReference type="RefSeq" id="WP_107584667.1">
    <property type="nucleotide sequence ID" value="NZ_PZJJ01000010.1"/>
</dbReference>
<organism evidence="2 3">
    <name type="scientific">Alkalicoccus saliphilus</name>
    <dbReference type="NCBI Taxonomy" id="200989"/>
    <lineage>
        <taxon>Bacteria</taxon>
        <taxon>Bacillati</taxon>
        <taxon>Bacillota</taxon>
        <taxon>Bacilli</taxon>
        <taxon>Bacillales</taxon>
        <taxon>Bacillaceae</taxon>
        <taxon>Alkalicoccus</taxon>
    </lineage>
</organism>
<evidence type="ECO:0000313" key="3">
    <source>
        <dbReference type="Proteomes" id="UP000240509"/>
    </source>
</evidence>
<feature type="domain" description="Sulfatase-modifying factor enzyme-like" evidence="1">
    <location>
        <begin position="181"/>
        <end position="323"/>
    </location>
</feature>
<dbReference type="PANTHER" id="PTHR23150">
    <property type="entry name" value="SULFATASE MODIFYING FACTOR 1, 2"/>
    <property type="match status" value="1"/>
</dbReference>
<dbReference type="AlphaFoldDB" id="A0A2T4U6P3"/>
<dbReference type="InterPro" id="IPR016187">
    <property type="entry name" value="CTDL_fold"/>
</dbReference>
<feature type="domain" description="Sulfatase-modifying factor enzyme-like" evidence="1">
    <location>
        <begin position="335"/>
        <end position="408"/>
    </location>
</feature>
<name>A0A2T4U6P3_9BACI</name>
<gene>
    <name evidence="2" type="ORF">C6Y45_07745</name>
</gene>
<dbReference type="Gene3D" id="3.90.1580.10">
    <property type="entry name" value="paralog of FGE (formylglycine-generating enzyme)"/>
    <property type="match status" value="2"/>
</dbReference>
<dbReference type="NCBIfam" id="TIGR03440">
    <property type="entry name" value="egtB_TIGR03440"/>
    <property type="match status" value="1"/>
</dbReference>
<proteinExistence type="predicted"/>
<evidence type="ECO:0000259" key="1">
    <source>
        <dbReference type="Pfam" id="PF03781"/>
    </source>
</evidence>
<dbReference type="InterPro" id="IPR042095">
    <property type="entry name" value="SUMF_sf"/>
</dbReference>
<dbReference type="SUPFAM" id="SSF56436">
    <property type="entry name" value="C-type lectin-like"/>
    <property type="match status" value="1"/>
</dbReference>
<dbReference type="InterPro" id="IPR017806">
    <property type="entry name" value="EgtB"/>
</dbReference>
<dbReference type="OrthoDB" id="9768004at2"/>
<comment type="caution">
    <text evidence="2">The sequence shown here is derived from an EMBL/GenBank/DDBJ whole genome shotgun (WGS) entry which is preliminary data.</text>
</comment>
<dbReference type="InterPro" id="IPR005532">
    <property type="entry name" value="SUMF_dom"/>
</dbReference>
<dbReference type="Proteomes" id="UP000240509">
    <property type="component" value="Unassembled WGS sequence"/>
</dbReference>
<dbReference type="Pfam" id="PF03781">
    <property type="entry name" value="FGE-sulfatase"/>
    <property type="match status" value="2"/>
</dbReference>
<keyword evidence="3" id="KW-1185">Reference proteome</keyword>
<accession>A0A2T4U6P3</accession>
<sequence>MKLLASGDLQERFAVMRELSEKITAPLEREDYVLQAVEEVSPAKWHLAHTTWFFEEFILSKWIANYEFYLKDARKLFNSYYETLSKPFPRDQRGLISRPTVDDIYNYRAIINERMKDLLESAVITDELQHLMELGIQHEQQHQELLLTDIKYNLSINPQEPIFKKEAIEHGKGPIEKFQWLTYGEGLVSIGTNNHHFSFDNERPSHYQYLYDFQLANRPVTNKEFLTFIEDGGYKKPEYWLSDGWKIVQEQQWEAPLYWNEVEGTLYTLGGRKRIPMNRPVQHVSFYEADAYARWASARLPSEAEWEIALGKDMKEGTTLEETLEGKVTNLPLATGHVWEWTASPYTSYPQSARPDGALGEYNMKFMSNQMVLRGGSAYTPSGHIRPTYRNFFPADKRWQCTGFRLAKNGGQI</sequence>
<protein>
    <submittedName>
        <fullName evidence="2">Ergothioneine biosynthesis protein EgtB</fullName>
    </submittedName>
</protein>
<dbReference type="EMBL" id="PZJJ01000010">
    <property type="protein sequence ID" value="PTL39066.1"/>
    <property type="molecule type" value="Genomic_DNA"/>
</dbReference>
<evidence type="ECO:0000313" key="2">
    <source>
        <dbReference type="EMBL" id="PTL39066.1"/>
    </source>
</evidence>
<reference evidence="2 3" key="1">
    <citation type="submission" date="2018-03" db="EMBL/GenBank/DDBJ databases">
        <title>Alkalicoccus saliphilus sp. nov., isolated from a mineral pool.</title>
        <authorList>
            <person name="Zhao B."/>
        </authorList>
    </citation>
    <scope>NUCLEOTIDE SEQUENCE [LARGE SCALE GENOMIC DNA]</scope>
    <source>
        <strain evidence="2 3">6AG</strain>
    </source>
</reference>